<proteinExistence type="predicted"/>
<accession>A0A8T9B3N8</accession>
<dbReference type="InterPro" id="IPR027417">
    <property type="entry name" value="P-loop_NTPase"/>
</dbReference>
<dbReference type="InterPro" id="IPR056884">
    <property type="entry name" value="NPHP3-like_N"/>
</dbReference>
<dbReference type="OrthoDB" id="195446at2759"/>
<dbReference type="AlphaFoldDB" id="A0A8T9B3N8"/>
<sequence length="288" mass="32833">MSFGFSVGDFLAAIQLANKIRKEFADAPKSGHSQLCFKMPTLYFQIESSSETRSAGKRIKEVWKRLNWKPEDINELRSRISTNIGFLNVFNGQLTRDNVIKLVRHQENEEHEAILNWLTPINFMSQQNDFIARRQEGTGTWLLDSTGYQSWRETKNKTLFCPGIPGAGKTILTSIVVDELTARFANDPTIGITYIYCNFRRQDEQKIDGLLASLLKQLAESRLSLLVIMKELYNRHETKRTRPSLKEVSDALQAVTASYSRVFIIVDALDECPISDGCRQQFLSALSD</sequence>
<dbReference type="Proteomes" id="UP000469559">
    <property type="component" value="Unassembled WGS sequence"/>
</dbReference>
<evidence type="ECO:0000313" key="3">
    <source>
        <dbReference type="EMBL" id="TVY13189.1"/>
    </source>
</evidence>
<gene>
    <name evidence="3" type="ORF">LARI1_G009203</name>
</gene>
<dbReference type="Gene3D" id="3.40.50.300">
    <property type="entry name" value="P-loop containing nucleotide triphosphate hydrolases"/>
    <property type="match status" value="1"/>
</dbReference>
<organism evidence="3 4">
    <name type="scientific">Lachnellula arida</name>
    <dbReference type="NCBI Taxonomy" id="1316785"/>
    <lineage>
        <taxon>Eukaryota</taxon>
        <taxon>Fungi</taxon>
        <taxon>Dikarya</taxon>
        <taxon>Ascomycota</taxon>
        <taxon>Pezizomycotina</taxon>
        <taxon>Leotiomycetes</taxon>
        <taxon>Helotiales</taxon>
        <taxon>Lachnaceae</taxon>
        <taxon>Lachnellula</taxon>
    </lineage>
</organism>
<keyword evidence="4" id="KW-1185">Reference proteome</keyword>
<dbReference type="PANTHER" id="PTHR10039:SF15">
    <property type="entry name" value="NACHT DOMAIN-CONTAINING PROTEIN"/>
    <property type="match status" value="1"/>
</dbReference>
<dbReference type="Pfam" id="PF24883">
    <property type="entry name" value="NPHP3_N"/>
    <property type="match status" value="1"/>
</dbReference>
<dbReference type="PANTHER" id="PTHR10039">
    <property type="entry name" value="AMELOGENIN"/>
    <property type="match status" value="1"/>
</dbReference>
<reference evidence="3 4" key="1">
    <citation type="submission" date="2018-05" db="EMBL/GenBank/DDBJ databases">
        <title>Whole genome sequencing for identification of molecular markers to develop diagnostic detection tools for the regulated plant pathogen Lachnellula willkommii.</title>
        <authorList>
            <person name="Giroux E."/>
            <person name="Bilodeau G."/>
        </authorList>
    </citation>
    <scope>NUCLEOTIDE SEQUENCE [LARGE SCALE GENOMIC DNA]</scope>
    <source>
        <strain evidence="3 4">CBS 203.66</strain>
    </source>
</reference>
<feature type="domain" description="Nephrocystin 3-like N-terminal" evidence="2">
    <location>
        <begin position="137"/>
        <end position="286"/>
    </location>
</feature>
<keyword evidence="1" id="KW-0677">Repeat</keyword>
<protein>
    <recommendedName>
        <fullName evidence="2">Nephrocystin 3-like N-terminal domain-containing protein</fullName>
    </recommendedName>
</protein>
<evidence type="ECO:0000313" key="4">
    <source>
        <dbReference type="Proteomes" id="UP000469559"/>
    </source>
</evidence>
<comment type="caution">
    <text evidence="3">The sequence shown here is derived from an EMBL/GenBank/DDBJ whole genome shotgun (WGS) entry which is preliminary data.</text>
</comment>
<dbReference type="EMBL" id="QGMF01001064">
    <property type="protein sequence ID" value="TVY13189.1"/>
    <property type="molecule type" value="Genomic_DNA"/>
</dbReference>
<evidence type="ECO:0000259" key="2">
    <source>
        <dbReference type="Pfam" id="PF24883"/>
    </source>
</evidence>
<evidence type="ECO:0000256" key="1">
    <source>
        <dbReference type="ARBA" id="ARBA00022737"/>
    </source>
</evidence>
<name>A0A8T9B3N8_9HELO</name>